<protein>
    <submittedName>
        <fullName evidence="1">OsmC family protein</fullName>
    </submittedName>
</protein>
<dbReference type="InterPro" id="IPR015946">
    <property type="entry name" value="KH_dom-like_a/b"/>
</dbReference>
<evidence type="ECO:0000313" key="1">
    <source>
        <dbReference type="EMBL" id="QPZ37220.1"/>
    </source>
</evidence>
<sequence length="162" mass="17351">MVSQHTYNVEIVWTGNRGTGTSGYRSYGRDLRIIGSGKPEIDGSADSTFHGDADRWNPEELFLTSLAQCHMLSYFHAAVKAGVVVMAYSDTPIGTLDVNTDGSGGFRQVTLRPRLTLAPGGDVDAAMRAHDAAHRMCFIANSVSIPVHVEPEIVVEGADSAS</sequence>
<dbReference type="PANTHER" id="PTHR42830">
    <property type="entry name" value="OSMOTICALLY INDUCIBLE FAMILY PROTEIN"/>
    <property type="match status" value="1"/>
</dbReference>
<dbReference type="InterPro" id="IPR003718">
    <property type="entry name" value="OsmC/Ohr_fam"/>
</dbReference>
<dbReference type="InterPro" id="IPR036102">
    <property type="entry name" value="OsmC/Ohrsf"/>
</dbReference>
<dbReference type="InterPro" id="IPR052707">
    <property type="entry name" value="OsmC_Ohr_Peroxiredoxin"/>
</dbReference>
<gene>
    <name evidence="1" type="ORF">HCR76_10150</name>
</gene>
<organism evidence="1 2">
    <name type="scientific">Paramicrobacterium chengjingii</name>
    <dbReference type="NCBI Taxonomy" id="2769067"/>
    <lineage>
        <taxon>Bacteria</taxon>
        <taxon>Bacillati</taxon>
        <taxon>Actinomycetota</taxon>
        <taxon>Actinomycetes</taxon>
        <taxon>Micrococcales</taxon>
        <taxon>Microbacteriaceae</taxon>
        <taxon>Paramicrobacterium</taxon>
    </lineage>
</organism>
<accession>A0ABX6YEW9</accession>
<dbReference type="RefSeq" id="WP_166992542.1">
    <property type="nucleotide sequence ID" value="NZ_CP061169.1"/>
</dbReference>
<proteinExistence type="predicted"/>
<dbReference type="PANTHER" id="PTHR42830:SF2">
    <property type="entry name" value="OSMC_OHR FAMILY PROTEIN"/>
    <property type="match status" value="1"/>
</dbReference>
<dbReference type="Pfam" id="PF02566">
    <property type="entry name" value="OsmC"/>
    <property type="match status" value="1"/>
</dbReference>
<dbReference type="SUPFAM" id="SSF82784">
    <property type="entry name" value="OsmC-like"/>
    <property type="match status" value="1"/>
</dbReference>
<evidence type="ECO:0000313" key="2">
    <source>
        <dbReference type="Proteomes" id="UP000662814"/>
    </source>
</evidence>
<dbReference type="Gene3D" id="3.30.300.20">
    <property type="match status" value="1"/>
</dbReference>
<reference evidence="1 2" key="1">
    <citation type="submission" date="2020-12" db="EMBL/GenBank/DDBJ databases">
        <title>Microbacterium sp. HY060.</title>
        <authorList>
            <person name="Zhou J."/>
        </authorList>
    </citation>
    <scope>NUCLEOTIDE SEQUENCE [LARGE SCALE GENOMIC DNA]</scope>
    <source>
        <strain evidence="1 2">HY60</strain>
    </source>
</reference>
<name>A0ABX6YEW9_9MICO</name>
<dbReference type="EMBL" id="CP061169">
    <property type="protein sequence ID" value="QPZ37220.1"/>
    <property type="molecule type" value="Genomic_DNA"/>
</dbReference>
<keyword evidence="2" id="KW-1185">Reference proteome</keyword>
<dbReference type="Proteomes" id="UP000662814">
    <property type="component" value="Chromosome"/>
</dbReference>